<dbReference type="EMBL" id="LR899010">
    <property type="protein sequence ID" value="CAD7080832.1"/>
    <property type="molecule type" value="Genomic_DNA"/>
</dbReference>
<name>A0A7R8UHV4_HERIL</name>
<gene>
    <name evidence="1" type="ORF">HERILL_LOCUS3968</name>
</gene>
<evidence type="ECO:0000313" key="1">
    <source>
        <dbReference type="EMBL" id="CAD7080832.1"/>
    </source>
</evidence>
<sequence length="124" mass="14041">MSLVIIEGKAETIVLPRLRYSYQNSLEFRTQLWRIYEVSHLGSDSFSHCCNRLQLVGIASSAPHDGRLQVGENPVQVKIAESYLQLWGRIEIYVETIIPIVSAVECGQSSVAESKVERFHLTFC</sequence>
<organism evidence="1 2">
    <name type="scientific">Hermetia illucens</name>
    <name type="common">Black soldier fly</name>
    <dbReference type="NCBI Taxonomy" id="343691"/>
    <lineage>
        <taxon>Eukaryota</taxon>
        <taxon>Metazoa</taxon>
        <taxon>Ecdysozoa</taxon>
        <taxon>Arthropoda</taxon>
        <taxon>Hexapoda</taxon>
        <taxon>Insecta</taxon>
        <taxon>Pterygota</taxon>
        <taxon>Neoptera</taxon>
        <taxon>Endopterygota</taxon>
        <taxon>Diptera</taxon>
        <taxon>Brachycera</taxon>
        <taxon>Stratiomyomorpha</taxon>
        <taxon>Stratiomyidae</taxon>
        <taxon>Hermetiinae</taxon>
        <taxon>Hermetia</taxon>
    </lineage>
</organism>
<reference evidence="1 2" key="1">
    <citation type="submission" date="2020-11" db="EMBL/GenBank/DDBJ databases">
        <authorList>
            <person name="Wallbank WR R."/>
            <person name="Pardo Diaz C."/>
            <person name="Kozak K."/>
            <person name="Martin S."/>
            <person name="Jiggins C."/>
            <person name="Moest M."/>
            <person name="Warren A I."/>
            <person name="Generalovic N T."/>
            <person name="Byers J.R.P. K."/>
            <person name="Montejo-Kovacevich G."/>
            <person name="Yen C E."/>
        </authorList>
    </citation>
    <scope>NUCLEOTIDE SEQUENCE [LARGE SCALE GENOMIC DNA]</scope>
</reference>
<dbReference type="Proteomes" id="UP000594454">
    <property type="component" value="Chromosome 2"/>
</dbReference>
<dbReference type="AlphaFoldDB" id="A0A7R8UHV4"/>
<proteinExistence type="predicted"/>
<protein>
    <submittedName>
        <fullName evidence="1">Uncharacterized protein</fullName>
    </submittedName>
</protein>
<evidence type="ECO:0000313" key="2">
    <source>
        <dbReference type="Proteomes" id="UP000594454"/>
    </source>
</evidence>
<dbReference type="InParanoid" id="A0A7R8UHV4"/>
<keyword evidence="2" id="KW-1185">Reference proteome</keyword>
<accession>A0A7R8UHV4</accession>